<evidence type="ECO:0000256" key="3">
    <source>
        <dbReference type="ARBA" id="ARBA00022519"/>
    </source>
</evidence>
<evidence type="ECO:0000256" key="6">
    <source>
        <dbReference type="ARBA" id="ARBA00023136"/>
    </source>
</evidence>
<dbReference type="EMBL" id="UGLU01000001">
    <property type="protein sequence ID" value="STU50483.1"/>
    <property type="molecule type" value="Genomic_DNA"/>
</dbReference>
<accession>A0AB74GQD0</accession>
<keyword evidence="3" id="KW-0997">Cell inner membrane</keyword>
<feature type="domain" description="Mce/MlaD" evidence="7">
    <location>
        <begin position="257"/>
        <end position="345"/>
    </location>
</feature>
<dbReference type="PANTHER" id="PTHR30462">
    <property type="entry name" value="INTERMEMBRANE TRANSPORT PROTEIN PQIB-RELATED"/>
    <property type="match status" value="1"/>
</dbReference>
<name>A0AB74GQD0_KLEPN</name>
<evidence type="ECO:0000313" key="8">
    <source>
        <dbReference type="EMBL" id="STU50483.1"/>
    </source>
</evidence>
<comment type="subcellular location">
    <subcellularLocation>
        <location evidence="1">Cell inner membrane</location>
    </subcellularLocation>
</comment>
<protein>
    <submittedName>
        <fullName evidence="8">Paraquat-inducible protein B</fullName>
    </submittedName>
</protein>
<evidence type="ECO:0000256" key="1">
    <source>
        <dbReference type="ARBA" id="ARBA00004533"/>
    </source>
</evidence>
<keyword evidence="6" id="KW-0472">Membrane</keyword>
<keyword evidence="5" id="KW-1133">Transmembrane helix</keyword>
<sequence>MPADKALLDEPNVATVTLSAPESYGIDGGQPLVLHGVKVGQVLERKLTAKGVTFQVAIDPEYRDLIHGDSKFVVNSRLDVKVGLDGVQVLGASASEWVNGGIRVIPGEKGKMQSSYPLYANLEKAQENSLSEVPTTTLSLSAETLPDVQAGSVVLYRKFAVGEIIAVKPRKDAFDIDLHIKPEYRYLLTNNSVFWAEGGAKVKLDGNGLTVQASPLARAIKGAISFDNLNGSSAGARLNNKRILYASETAARAVGGQITLHAYDAGKMAAGMPIRYLGIDIGQIQSLELITAKNEVQAKAVLYPEYVGTFARAGTRFSVSTPQISAAGVEHLDTLFQAYINVEPGRGPARRDFEIQDTTISASRYIDGLNIVVEAPEAGSLGIGTPVLFRGLAVGTVTGLSLGSMSDRVMVKLRISKRYQYLVRNNSVFWLASGYSLDFGLIGGVVKTGTFNQFIRGGIAFATPLAPKAQDGKHFLLQESEPKEWREWGTALPQ</sequence>
<gene>
    <name evidence="8" type="ORF">NCTC5051_02061</name>
</gene>
<dbReference type="PANTHER" id="PTHR30462:SF0">
    <property type="entry name" value="INTERMEMBRANE TRANSPORT PROTEIN YEBT"/>
    <property type="match status" value="1"/>
</dbReference>
<dbReference type="InterPro" id="IPR003399">
    <property type="entry name" value="Mce/MlaD"/>
</dbReference>
<keyword evidence="4" id="KW-0812">Transmembrane</keyword>
<keyword evidence="2" id="KW-1003">Cell membrane</keyword>
<dbReference type="InterPro" id="IPR051800">
    <property type="entry name" value="PqiA-PqiB_transport"/>
</dbReference>
<evidence type="ECO:0000256" key="4">
    <source>
        <dbReference type="ARBA" id="ARBA00022692"/>
    </source>
</evidence>
<dbReference type="Proteomes" id="UP000254141">
    <property type="component" value="Unassembled WGS sequence"/>
</dbReference>
<dbReference type="Pfam" id="PF02470">
    <property type="entry name" value="MlaD"/>
    <property type="match status" value="3"/>
</dbReference>
<proteinExistence type="predicted"/>
<feature type="domain" description="Mce/MlaD" evidence="7">
    <location>
        <begin position="15"/>
        <end position="76"/>
    </location>
</feature>
<reference evidence="8 9" key="1">
    <citation type="submission" date="2018-06" db="EMBL/GenBank/DDBJ databases">
        <authorList>
            <consortium name="Pathogen Informatics"/>
            <person name="Doyle S."/>
        </authorList>
    </citation>
    <scope>NUCLEOTIDE SEQUENCE [LARGE SCALE GENOMIC DNA]</scope>
    <source>
        <strain evidence="8 9">NCTC5051</strain>
    </source>
</reference>
<evidence type="ECO:0000313" key="9">
    <source>
        <dbReference type="Proteomes" id="UP000254141"/>
    </source>
</evidence>
<comment type="caution">
    <text evidence="8">The sequence shown here is derived from an EMBL/GenBank/DDBJ whole genome shotgun (WGS) entry which is preliminary data.</text>
</comment>
<evidence type="ECO:0000259" key="7">
    <source>
        <dbReference type="Pfam" id="PF02470"/>
    </source>
</evidence>
<dbReference type="AlphaFoldDB" id="A0AB74GQD0"/>
<organism evidence="8 9">
    <name type="scientific">Klebsiella pneumoniae</name>
    <dbReference type="NCBI Taxonomy" id="573"/>
    <lineage>
        <taxon>Bacteria</taxon>
        <taxon>Pseudomonadati</taxon>
        <taxon>Pseudomonadota</taxon>
        <taxon>Gammaproteobacteria</taxon>
        <taxon>Enterobacterales</taxon>
        <taxon>Enterobacteriaceae</taxon>
        <taxon>Klebsiella/Raoultella group</taxon>
        <taxon>Klebsiella</taxon>
        <taxon>Klebsiella pneumoniae complex</taxon>
    </lineage>
</organism>
<feature type="domain" description="Mce/MlaD" evidence="7">
    <location>
        <begin position="368"/>
        <end position="429"/>
    </location>
</feature>
<evidence type="ECO:0000256" key="5">
    <source>
        <dbReference type="ARBA" id="ARBA00022989"/>
    </source>
</evidence>
<evidence type="ECO:0000256" key="2">
    <source>
        <dbReference type="ARBA" id="ARBA00022475"/>
    </source>
</evidence>
<dbReference type="GO" id="GO:0005886">
    <property type="term" value="C:plasma membrane"/>
    <property type="evidence" value="ECO:0007669"/>
    <property type="project" value="UniProtKB-SubCell"/>
</dbReference>